<dbReference type="InterPro" id="IPR006047">
    <property type="entry name" value="GH13_cat_dom"/>
</dbReference>
<dbReference type="InterPro" id="IPR004193">
    <property type="entry name" value="Glyco_hydro_13_N"/>
</dbReference>
<dbReference type="NCBIfam" id="NF003811">
    <property type="entry name" value="PRK05402.1"/>
    <property type="match status" value="1"/>
</dbReference>
<dbReference type="CDD" id="cd02855">
    <property type="entry name" value="E_set_GBE_prok_N"/>
    <property type="match status" value="1"/>
</dbReference>
<feature type="active site" description="Nucleophile" evidence="10">
    <location>
        <position position="401"/>
    </location>
</feature>
<sequence length="719" mass="80911">MLPEAEIRALMRAEHGDPFAVLGPHETDEGLHVRALLPGAKAVTVMQSGSGWPLAELDRQGDSDLFAGLVPASEARLGYHFHVDWGTHTSQLDDPYRFPLVLGATDVWLLAEGTHLRPFEQLGAHLREIDGVRGCAFAVWAPNARRVSVVGDFNQWDGRRHMMRLRRECGVWEIFAPHVAPGDSYEFEILSAEGHVLRKADPFGFSARLRPDTACVVQPLPPPSKMPPGRAQANARGAPLSIYEVHLGSWRRKNGHEWLDYRELADTLVPYARDMGFTHIELLPISEHPFDGSWGYQPIGLYAPTSRFGTPGDFRAFVEAAHAAGLGVILDWVPAHFPTDAHGLADFDGTALYEYADPREGFHNDWQTLIFNYARTEVRNYLVGNALYWLERYGVDGLRVDAVASMLYRDYSRQPGEWIPNAHGGRENLEAIDFLRRMNHVVGVERPGAVTIAEESTSFPGVTRPPEQGGLGFHFKWNMGWMNDTLRYAGIDPVYRKHHHRQITFGLMYAHSENFVLPLSHDEVVHGKGSMIGRMPGDHWQQFAGLRNLYGYLWAYPGKKLLFMGGEFAQWAEWSADRSLDWHLLEQPSHQGIRRLVRDLNNVYRHFPALHALDCEPQGFEWICHDDADQSVFAFVRRAGDGSFVVAVCNFTPMVRDGYRLGMPLAGRYREIINTDNQIYGGSGLGNGVIETQATPWHGRPQSMTLTLPALCTLMWVLA</sequence>
<organism evidence="12 13">
    <name type="scientific">Variovorax ureilyticus</name>
    <dbReference type="NCBI Taxonomy" id="1836198"/>
    <lineage>
        <taxon>Bacteria</taxon>
        <taxon>Pseudomonadati</taxon>
        <taxon>Pseudomonadota</taxon>
        <taxon>Betaproteobacteria</taxon>
        <taxon>Burkholderiales</taxon>
        <taxon>Comamonadaceae</taxon>
        <taxon>Variovorax</taxon>
    </lineage>
</organism>
<dbReference type="HAMAP" id="MF_00685">
    <property type="entry name" value="GlgB"/>
    <property type="match status" value="1"/>
</dbReference>
<keyword evidence="6 10" id="KW-0328">Glycosyltransferase</keyword>
<accession>A0ABU8VMQ8</accession>
<dbReference type="InterPro" id="IPR037439">
    <property type="entry name" value="Branching_enzy"/>
</dbReference>
<dbReference type="GO" id="GO:0003844">
    <property type="term" value="F:1,4-alpha-glucan branching enzyme activity"/>
    <property type="evidence" value="ECO:0007669"/>
    <property type="project" value="UniProtKB-EC"/>
</dbReference>
<dbReference type="InterPro" id="IPR013780">
    <property type="entry name" value="Glyco_hydro_b"/>
</dbReference>
<evidence type="ECO:0000256" key="6">
    <source>
        <dbReference type="ARBA" id="ARBA00022676"/>
    </source>
</evidence>
<comment type="similarity">
    <text evidence="4 10">Belongs to the glycosyl hydrolase 13 family. GlgB subfamily.</text>
</comment>
<comment type="catalytic activity">
    <reaction evidence="1 10">
        <text>Transfers a segment of a (1-&gt;4)-alpha-D-glucan chain to a primary hydroxy group in a similar glucan chain.</text>
        <dbReference type="EC" id="2.4.1.18"/>
    </reaction>
</comment>
<reference evidence="12 13" key="1">
    <citation type="submission" date="2024-03" db="EMBL/GenBank/DDBJ databases">
        <title>Novel species of the genus Variovorax.</title>
        <authorList>
            <person name="Liu Q."/>
            <person name="Xin Y.-H."/>
        </authorList>
    </citation>
    <scope>NUCLEOTIDE SEQUENCE [LARGE SCALE GENOMIC DNA]</scope>
    <source>
        <strain evidence="12 13">KACC 18899</strain>
    </source>
</reference>
<dbReference type="Pfam" id="PF00128">
    <property type="entry name" value="Alpha-amylase"/>
    <property type="match status" value="2"/>
</dbReference>
<dbReference type="Gene3D" id="2.60.40.1180">
    <property type="entry name" value="Golgi alpha-mannosidase II"/>
    <property type="match status" value="1"/>
</dbReference>
<dbReference type="PANTHER" id="PTHR43651">
    <property type="entry name" value="1,4-ALPHA-GLUCAN-BRANCHING ENZYME"/>
    <property type="match status" value="1"/>
</dbReference>
<evidence type="ECO:0000256" key="1">
    <source>
        <dbReference type="ARBA" id="ARBA00000826"/>
    </source>
</evidence>
<evidence type="ECO:0000256" key="5">
    <source>
        <dbReference type="ARBA" id="ARBA00022600"/>
    </source>
</evidence>
<feature type="domain" description="Glycosyl hydrolase family 13 catalytic" evidence="11">
    <location>
        <begin position="244"/>
        <end position="600"/>
    </location>
</feature>
<dbReference type="InterPro" id="IPR006407">
    <property type="entry name" value="GlgB"/>
</dbReference>
<evidence type="ECO:0000313" key="12">
    <source>
        <dbReference type="EMBL" id="MEJ8814947.1"/>
    </source>
</evidence>
<name>A0ABU8VMQ8_9BURK</name>
<dbReference type="Pfam" id="PF02922">
    <property type="entry name" value="CBM_48"/>
    <property type="match status" value="1"/>
</dbReference>
<dbReference type="SUPFAM" id="SSF51445">
    <property type="entry name" value="(Trans)glycosidases"/>
    <property type="match status" value="1"/>
</dbReference>
<evidence type="ECO:0000256" key="8">
    <source>
        <dbReference type="ARBA" id="ARBA00023056"/>
    </source>
</evidence>
<dbReference type="NCBIfam" id="NF008967">
    <property type="entry name" value="PRK12313.1"/>
    <property type="match status" value="1"/>
</dbReference>
<comment type="function">
    <text evidence="2 10">Catalyzes the formation of the alpha-1,6-glucosidic linkages in glycogen by scission of a 1,4-alpha-linked oligosaccharide from growing alpha-1,4-glucan chains and the subsequent attachment of the oligosaccharide to the alpha-1,6 position.</text>
</comment>
<evidence type="ECO:0000256" key="2">
    <source>
        <dbReference type="ARBA" id="ARBA00002953"/>
    </source>
</evidence>
<keyword evidence="5 10" id="KW-0321">Glycogen metabolism</keyword>
<dbReference type="SUPFAM" id="SSF51011">
    <property type="entry name" value="Glycosyl hydrolase domain"/>
    <property type="match status" value="1"/>
</dbReference>
<evidence type="ECO:0000259" key="11">
    <source>
        <dbReference type="SMART" id="SM00642"/>
    </source>
</evidence>
<dbReference type="InterPro" id="IPR044143">
    <property type="entry name" value="GlgB_N_E_set_prok"/>
</dbReference>
<protein>
    <recommendedName>
        <fullName evidence="10">1,4-alpha-glucan branching enzyme GlgB</fullName>
        <ecNumber evidence="10">2.4.1.18</ecNumber>
    </recommendedName>
    <alternativeName>
        <fullName evidence="10">1,4-alpha-D-glucan:1,4-alpha-D-glucan 6-glucosyl-transferase</fullName>
    </alternativeName>
    <alternativeName>
        <fullName evidence="10">Alpha-(1-&gt;4)-glucan branching enzyme</fullName>
    </alternativeName>
    <alternativeName>
        <fullName evidence="10">Glycogen branching enzyme</fullName>
        <shortName evidence="10">BE</shortName>
    </alternativeName>
</protein>
<dbReference type="CDD" id="cd11322">
    <property type="entry name" value="AmyAc_Glg_BE"/>
    <property type="match status" value="1"/>
</dbReference>
<dbReference type="NCBIfam" id="TIGR01515">
    <property type="entry name" value="branching_enzym"/>
    <property type="match status" value="1"/>
</dbReference>
<dbReference type="SUPFAM" id="SSF81296">
    <property type="entry name" value="E set domains"/>
    <property type="match status" value="2"/>
</dbReference>
<comment type="pathway">
    <text evidence="3 10">Glycan biosynthesis; glycogen biosynthesis.</text>
</comment>
<dbReference type="Gene3D" id="2.60.40.10">
    <property type="entry name" value="Immunoglobulins"/>
    <property type="match status" value="2"/>
</dbReference>
<evidence type="ECO:0000256" key="7">
    <source>
        <dbReference type="ARBA" id="ARBA00022679"/>
    </source>
</evidence>
<dbReference type="SMART" id="SM00642">
    <property type="entry name" value="Aamy"/>
    <property type="match status" value="1"/>
</dbReference>
<keyword evidence="7 10" id="KW-0808">Transferase</keyword>
<dbReference type="Proteomes" id="UP001365846">
    <property type="component" value="Unassembled WGS sequence"/>
</dbReference>
<dbReference type="EMBL" id="JBBKZU010000016">
    <property type="protein sequence ID" value="MEJ8814947.1"/>
    <property type="molecule type" value="Genomic_DNA"/>
</dbReference>
<keyword evidence="13" id="KW-1185">Reference proteome</keyword>
<dbReference type="InterPro" id="IPR013783">
    <property type="entry name" value="Ig-like_fold"/>
</dbReference>
<comment type="caution">
    <text evidence="12">The sequence shown here is derived from an EMBL/GenBank/DDBJ whole genome shotgun (WGS) entry which is preliminary data.</text>
</comment>
<dbReference type="Gene3D" id="3.20.20.80">
    <property type="entry name" value="Glycosidases"/>
    <property type="match status" value="1"/>
</dbReference>
<keyword evidence="9 10" id="KW-0119">Carbohydrate metabolism</keyword>
<dbReference type="RefSeq" id="WP_340360170.1">
    <property type="nucleotide sequence ID" value="NZ_JBBKZU010000016.1"/>
</dbReference>
<dbReference type="InterPro" id="IPR017853">
    <property type="entry name" value="GH"/>
</dbReference>
<keyword evidence="8 10" id="KW-0320">Glycogen biosynthesis</keyword>
<dbReference type="InterPro" id="IPR014756">
    <property type="entry name" value="Ig_E-set"/>
</dbReference>
<dbReference type="Pfam" id="PF22019">
    <property type="entry name" value="GlgB_N"/>
    <property type="match status" value="1"/>
</dbReference>
<proteinExistence type="inferred from homology"/>
<comment type="subunit">
    <text evidence="10">Monomer.</text>
</comment>
<gene>
    <name evidence="10 12" type="primary">glgB</name>
    <name evidence="12" type="ORF">WKW77_28000</name>
</gene>
<evidence type="ECO:0000313" key="13">
    <source>
        <dbReference type="Proteomes" id="UP001365846"/>
    </source>
</evidence>
<evidence type="ECO:0000256" key="9">
    <source>
        <dbReference type="ARBA" id="ARBA00023277"/>
    </source>
</evidence>
<feature type="active site" description="Proton donor" evidence="10">
    <location>
        <position position="454"/>
    </location>
</feature>
<dbReference type="Pfam" id="PF02806">
    <property type="entry name" value="Alpha-amylase_C"/>
    <property type="match status" value="1"/>
</dbReference>
<evidence type="ECO:0000256" key="10">
    <source>
        <dbReference type="HAMAP-Rule" id="MF_00685"/>
    </source>
</evidence>
<dbReference type="PIRSF" id="PIRSF000463">
    <property type="entry name" value="GlgB"/>
    <property type="match status" value="1"/>
</dbReference>
<dbReference type="EC" id="2.4.1.18" evidence="10"/>
<dbReference type="PANTHER" id="PTHR43651:SF3">
    <property type="entry name" value="1,4-ALPHA-GLUCAN-BRANCHING ENZYME"/>
    <property type="match status" value="1"/>
</dbReference>
<evidence type="ECO:0000256" key="4">
    <source>
        <dbReference type="ARBA" id="ARBA00009000"/>
    </source>
</evidence>
<dbReference type="InterPro" id="IPR054169">
    <property type="entry name" value="GlgB_N"/>
</dbReference>
<evidence type="ECO:0000256" key="3">
    <source>
        <dbReference type="ARBA" id="ARBA00004964"/>
    </source>
</evidence>
<dbReference type="InterPro" id="IPR006048">
    <property type="entry name" value="A-amylase/branching_C"/>
</dbReference>